<sequence length="116" mass="13467">GDDRGRGKGRRESRAPVTSAGFVPGSEGRRRRRLGSSGDGSGSKLHHRRDLGSRSERRRLAARNAWMNCRRRVHIPLARRRRGKVVVVRRNDWRQLWQRLEAPVTLWTAPRDGRRQ</sequence>
<keyword evidence="3" id="KW-1185">Reference proteome</keyword>
<proteinExistence type="predicted"/>
<accession>A0AAQ3NFN0</accession>
<evidence type="ECO:0000313" key="3">
    <source>
        <dbReference type="Proteomes" id="UP001374535"/>
    </source>
</evidence>
<organism evidence="2 3">
    <name type="scientific">Vigna mungo</name>
    <name type="common">Black gram</name>
    <name type="synonym">Phaseolus mungo</name>
    <dbReference type="NCBI Taxonomy" id="3915"/>
    <lineage>
        <taxon>Eukaryota</taxon>
        <taxon>Viridiplantae</taxon>
        <taxon>Streptophyta</taxon>
        <taxon>Embryophyta</taxon>
        <taxon>Tracheophyta</taxon>
        <taxon>Spermatophyta</taxon>
        <taxon>Magnoliopsida</taxon>
        <taxon>eudicotyledons</taxon>
        <taxon>Gunneridae</taxon>
        <taxon>Pentapetalae</taxon>
        <taxon>rosids</taxon>
        <taxon>fabids</taxon>
        <taxon>Fabales</taxon>
        <taxon>Fabaceae</taxon>
        <taxon>Papilionoideae</taxon>
        <taxon>50 kb inversion clade</taxon>
        <taxon>NPAAA clade</taxon>
        <taxon>indigoferoid/millettioid clade</taxon>
        <taxon>Phaseoleae</taxon>
        <taxon>Vigna</taxon>
    </lineage>
</organism>
<feature type="non-terminal residue" evidence="2">
    <location>
        <position position="1"/>
    </location>
</feature>
<dbReference type="EMBL" id="CP144695">
    <property type="protein sequence ID" value="WVZ08121.1"/>
    <property type="molecule type" value="Genomic_DNA"/>
</dbReference>
<feature type="compositionally biased region" description="Basic and acidic residues" evidence="1">
    <location>
        <begin position="1"/>
        <end position="14"/>
    </location>
</feature>
<evidence type="ECO:0000256" key="1">
    <source>
        <dbReference type="SAM" id="MobiDB-lite"/>
    </source>
</evidence>
<dbReference type="Proteomes" id="UP001374535">
    <property type="component" value="Chromosome 6"/>
</dbReference>
<name>A0AAQ3NFN0_VIGMU</name>
<dbReference type="AlphaFoldDB" id="A0AAQ3NFN0"/>
<evidence type="ECO:0000313" key="2">
    <source>
        <dbReference type="EMBL" id="WVZ08121.1"/>
    </source>
</evidence>
<reference evidence="2 3" key="1">
    <citation type="journal article" date="2023" name="Life. Sci Alliance">
        <title>Evolutionary insights into 3D genome organization and epigenetic landscape of Vigna mungo.</title>
        <authorList>
            <person name="Junaid A."/>
            <person name="Singh B."/>
            <person name="Bhatia S."/>
        </authorList>
    </citation>
    <scope>NUCLEOTIDE SEQUENCE [LARGE SCALE GENOMIC DNA]</scope>
    <source>
        <strain evidence="2">Urdbean</strain>
    </source>
</reference>
<gene>
    <name evidence="2" type="ORF">V8G54_021467</name>
</gene>
<feature type="region of interest" description="Disordered" evidence="1">
    <location>
        <begin position="1"/>
        <end position="57"/>
    </location>
</feature>
<protein>
    <submittedName>
        <fullName evidence="2">Uncharacterized protein</fullName>
    </submittedName>
</protein>